<evidence type="ECO:0000313" key="2">
    <source>
        <dbReference type="Proteomes" id="UP000502415"/>
    </source>
</evidence>
<dbReference type="EMBL" id="CP051685">
    <property type="protein sequence ID" value="QJE02730.1"/>
    <property type="molecule type" value="Genomic_DNA"/>
</dbReference>
<keyword evidence="2" id="KW-1185">Reference proteome</keyword>
<accession>A0A7Z2W0X7</accession>
<dbReference type="Proteomes" id="UP000502415">
    <property type="component" value="Chromosome"/>
</dbReference>
<dbReference type="PROSITE" id="PS51257">
    <property type="entry name" value="PROKAR_LIPOPROTEIN"/>
    <property type="match status" value="1"/>
</dbReference>
<evidence type="ECO:0000313" key="1">
    <source>
        <dbReference type="EMBL" id="QJE02730.1"/>
    </source>
</evidence>
<gene>
    <name evidence="1" type="ORF">HH212_24225</name>
</gene>
<proteinExistence type="predicted"/>
<dbReference type="KEGG" id="mfy:HH212_24225"/>
<dbReference type="RefSeq" id="WP_170204812.1">
    <property type="nucleotide sequence ID" value="NZ_CP051685.1"/>
</dbReference>
<reference evidence="1 2" key="1">
    <citation type="submission" date="2020-04" db="EMBL/GenBank/DDBJ databases">
        <title>Genome sequencing of novel species.</title>
        <authorList>
            <person name="Heo J."/>
            <person name="Kim S.-J."/>
            <person name="Kim J.-S."/>
            <person name="Hong S.-B."/>
            <person name="Kwon S.-W."/>
        </authorList>
    </citation>
    <scope>NUCLEOTIDE SEQUENCE [LARGE SCALE GENOMIC DNA]</scope>
    <source>
        <strain evidence="1 2">GN2-R2</strain>
    </source>
</reference>
<sequence length="48" mass="4975">MHKHPIRWGLVVAACLLSVACQDRREPVKPTVAALAAASTPAEPAGLA</sequence>
<protein>
    <submittedName>
        <fullName evidence="1">Uncharacterized protein</fullName>
    </submittedName>
</protein>
<organism evidence="1 2">
    <name type="scientific">Massilia forsythiae</name>
    <dbReference type="NCBI Taxonomy" id="2728020"/>
    <lineage>
        <taxon>Bacteria</taxon>
        <taxon>Pseudomonadati</taxon>
        <taxon>Pseudomonadota</taxon>
        <taxon>Betaproteobacteria</taxon>
        <taxon>Burkholderiales</taxon>
        <taxon>Oxalobacteraceae</taxon>
        <taxon>Telluria group</taxon>
        <taxon>Massilia</taxon>
    </lineage>
</organism>
<name>A0A7Z2W0X7_9BURK</name>
<dbReference type="AlphaFoldDB" id="A0A7Z2W0X7"/>